<protein>
    <submittedName>
        <fullName evidence="1">Uncharacterized protein</fullName>
    </submittedName>
</protein>
<accession>A0A9Q0X3P0</accession>
<evidence type="ECO:0000313" key="2">
    <source>
        <dbReference type="Proteomes" id="UP001151752"/>
    </source>
</evidence>
<proteinExistence type="predicted"/>
<sequence>MSWHIDLPPNMCIWLDPCMFTY</sequence>
<organism evidence="1 2">
    <name type="scientific">Salix koriyanagi</name>
    <dbReference type="NCBI Taxonomy" id="2511006"/>
    <lineage>
        <taxon>Eukaryota</taxon>
        <taxon>Viridiplantae</taxon>
        <taxon>Streptophyta</taxon>
        <taxon>Embryophyta</taxon>
        <taxon>Tracheophyta</taxon>
        <taxon>Spermatophyta</taxon>
        <taxon>Magnoliopsida</taxon>
        <taxon>eudicotyledons</taxon>
        <taxon>Gunneridae</taxon>
        <taxon>Pentapetalae</taxon>
        <taxon>rosids</taxon>
        <taxon>fabids</taxon>
        <taxon>Malpighiales</taxon>
        <taxon>Salicaceae</taxon>
        <taxon>Saliceae</taxon>
        <taxon>Salix</taxon>
    </lineage>
</organism>
<evidence type="ECO:0000313" key="1">
    <source>
        <dbReference type="EMBL" id="KAJ6778312.1"/>
    </source>
</evidence>
<comment type="caution">
    <text evidence="1">The sequence shown here is derived from an EMBL/GenBank/DDBJ whole genome shotgun (WGS) entry which is preliminary data.</text>
</comment>
<reference evidence="1" key="1">
    <citation type="submission" date="2022-11" db="EMBL/GenBank/DDBJ databases">
        <authorList>
            <person name="Hyden B.L."/>
            <person name="Feng K."/>
            <person name="Yates T."/>
            <person name="Jawdy S."/>
            <person name="Smart L.B."/>
            <person name="Muchero W."/>
        </authorList>
    </citation>
    <scope>NUCLEOTIDE SEQUENCE</scope>
    <source>
        <tissue evidence="1">Shoot tip</tissue>
    </source>
</reference>
<dbReference type="AlphaFoldDB" id="A0A9Q0X3P0"/>
<dbReference type="EMBL" id="JAPFFM010000001">
    <property type="protein sequence ID" value="KAJ6778312.1"/>
    <property type="molecule type" value="Genomic_DNA"/>
</dbReference>
<keyword evidence="2" id="KW-1185">Reference proteome</keyword>
<reference evidence="1" key="2">
    <citation type="journal article" date="2023" name="Int. J. Mol. Sci.">
        <title>De Novo Assembly and Annotation of 11 Diverse Shrub Willow (Salix) Genomes Reveals Novel Gene Organization in Sex-Linked Regions.</title>
        <authorList>
            <person name="Hyden B."/>
            <person name="Feng K."/>
            <person name="Yates T.B."/>
            <person name="Jawdy S."/>
            <person name="Cereghino C."/>
            <person name="Smart L.B."/>
            <person name="Muchero W."/>
        </authorList>
    </citation>
    <scope>NUCLEOTIDE SEQUENCE</scope>
    <source>
        <tissue evidence="1">Shoot tip</tissue>
    </source>
</reference>
<name>A0A9Q0X3P0_9ROSI</name>
<dbReference type="Proteomes" id="UP001151752">
    <property type="component" value="Chromosome 16"/>
</dbReference>
<gene>
    <name evidence="1" type="ORF">OIU74_002160</name>
</gene>